<feature type="compositionally biased region" description="Basic and acidic residues" evidence="1">
    <location>
        <begin position="74"/>
        <end position="93"/>
    </location>
</feature>
<protein>
    <submittedName>
        <fullName evidence="2">Uncharacterized protein</fullName>
    </submittedName>
</protein>
<keyword evidence="3" id="KW-1185">Reference proteome</keyword>
<sequence>MKQSTRGPATVFLLMRSSNWAVQGPRRQGWLRETGEAKRRRREADRQREQASSKKSLRRSLGAQRVVLAVWLPTRDETGMRRDAQQEEKKKPPEVSLSGLAVG</sequence>
<dbReference type="Proteomes" id="UP000009169">
    <property type="component" value="Unassembled WGS sequence"/>
</dbReference>
<evidence type="ECO:0000256" key="1">
    <source>
        <dbReference type="SAM" id="MobiDB-lite"/>
    </source>
</evidence>
<accession>F2PY81</accession>
<feature type="compositionally biased region" description="Basic and acidic residues" evidence="1">
    <location>
        <begin position="33"/>
        <end position="52"/>
    </location>
</feature>
<proteinExistence type="predicted"/>
<feature type="region of interest" description="Disordered" evidence="1">
    <location>
        <begin position="24"/>
        <end position="60"/>
    </location>
</feature>
<feature type="region of interest" description="Disordered" evidence="1">
    <location>
        <begin position="74"/>
        <end position="103"/>
    </location>
</feature>
<dbReference type="HOGENOM" id="CLU_2265601_0_0_1"/>
<dbReference type="EMBL" id="DS995752">
    <property type="protein sequence ID" value="EGE06849.1"/>
    <property type="molecule type" value="Genomic_DNA"/>
</dbReference>
<evidence type="ECO:0000313" key="2">
    <source>
        <dbReference type="EMBL" id="EGE06849.1"/>
    </source>
</evidence>
<gene>
    <name evidence="2" type="ORF">TEQG_05904</name>
</gene>
<reference evidence="3" key="1">
    <citation type="journal article" date="2012" name="MBio">
        <title>Comparative genome analysis of Trichophyton rubrum and related dermatophytes reveals candidate genes involved in infection.</title>
        <authorList>
            <person name="Martinez D.A."/>
            <person name="Oliver B.G."/>
            <person name="Graeser Y."/>
            <person name="Goldberg J.M."/>
            <person name="Li W."/>
            <person name="Martinez-Rossi N.M."/>
            <person name="Monod M."/>
            <person name="Shelest E."/>
            <person name="Barton R.C."/>
            <person name="Birch E."/>
            <person name="Brakhage A.A."/>
            <person name="Chen Z."/>
            <person name="Gurr S.J."/>
            <person name="Heiman D."/>
            <person name="Heitman J."/>
            <person name="Kosti I."/>
            <person name="Rossi A."/>
            <person name="Saif S."/>
            <person name="Samalova M."/>
            <person name="Saunders C.W."/>
            <person name="Shea T."/>
            <person name="Summerbell R.C."/>
            <person name="Xu J."/>
            <person name="Young S."/>
            <person name="Zeng Q."/>
            <person name="Birren B.W."/>
            <person name="Cuomo C.A."/>
            <person name="White T.C."/>
        </authorList>
    </citation>
    <scope>NUCLEOTIDE SEQUENCE [LARGE SCALE GENOMIC DNA]</scope>
    <source>
        <strain evidence="3">ATCC MYA-4606 / CBS 127.97</strain>
    </source>
</reference>
<evidence type="ECO:0000313" key="3">
    <source>
        <dbReference type="Proteomes" id="UP000009169"/>
    </source>
</evidence>
<organism evidence="2 3">
    <name type="scientific">Trichophyton equinum (strain ATCC MYA-4606 / CBS 127.97)</name>
    <name type="common">Horse ringworm fungus</name>
    <dbReference type="NCBI Taxonomy" id="559882"/>
    <lineage>
        <taxon>Eukaryota</taxon>
        <taxon>Fungi</taxon>
        <taxon>Dikarya</taxon>
        <taxon>Ascomycota</taxon>
        <taxon>Pezizomycotina</taxon>
        <taxon>Eurotiomycetes</taxon>
        <taxon>Eurotiomycetidae</taxon>
        <taxon>Onygenales</taxon>
        <taxon>Arthrodermataceae</taxon>
        <taxon>Trichophyton</taxon>
    </lineage>
</organism>
<dbReference type="AlphaFoldDB" id="F2PY81"/>
<dbReference type="VEuPathDB" id="FungiDB:TEQG_05904"/>
<name>F2PY81_TRIEC</name>